<proteinExistence type="predicted"/>
<reference evidence="1" key="1">
    <citation type="submission" date="2021-02" db="EMBL/GenBank/DDBJ databases">
        <title>Phycicoccus sp. MQZ13P-5T, whole genome shotgun sequence.</title>
        <authorList>
            <person name="Tuo L."/>
        </authorList>
    </citation>
    <scope>NUCLEOTIDE SEQUENCE</scope>
    <source>
        <strain evidence="1">MQZ13P-5</strain>
    </source>
</reference>
<evidence type="ECO:0000313" key="1">
    <source>
        <dbReference type="EMBL" id="MBM6399505.1"/>
    </source>
</evidence>
<dbReference type="SUPFAM" id="SSF52266">
    <property type="entry name" value="SGNH hydrolase"/>
    <property type="match status" value="1"/>
</dbReference>
<name>A0ABS2CI87_9MICO</name>
<dbReference type="Proteomes" id="UP001430172">
    <property type="component" value="Unassembled WGS sequence"/>
</dbReference>
<accession>A0ABS2CI87</accession>
<dbReference type="RefSeq" id="WP_204129996.1">
    <property type="nucleotide sequence ID" value="NZ_JAFDVD010000005.1"/>
</dbReference>
<dbReference type="InterPro" id="IPR036514">
    <property type="entry name" value="SGNH_hydro_sf"/>
</dbReference>
<sequence length="108" mass="11179">MDRLRAGRTTTVLLTTQYSDFGGPPGNVCCPPIATKVAAQIEIAFNATEWEVATAHHASCVDLLRAFNGPSGTAWPGDLIGSDGTHPSAAGHRRIAALLQAAGVAPSR</sequence>
<organism evidence="1 2">
    <name type="scientific">Phycicoccus sonneratiae</name>
    <dbReference type="NCBI Taxonomy" id="2807628"/>
    <lineage>
        <taxon>Bacteria</taxon>
        <taxon>Bacillati</taxon>
        <taxon>Actinomycetota</taxon>
        <taxon>Actinomycetes</taxon>
        <taxon>Micrococcales</taxon>
        <taxon>Intrasporangiaceae</taxon>
        <taxon>Phycicoccus</taxon>
    </lineage>
</organism>
<evidence type="ECO:0000313" key="2">
    <source>
        <dbReference type="Proteomes" id="UP001430172"/>
    </source>
</evidence>
<comment type="caution">
    <text evidence="1">The sequence shown here is derived from an EMBL/GenBank/DDBJ whole genome shotgun (WGS) entry which is preliminary data.</text>
</comment>
<keyword evidence="2" id="KW-1185">Reference proteome</keyword>
<protein>
    <recommendedName>
        <fullName evidence="3">SGNH/GDSL hydrolase family protein</fullName>
    </recommendedName>
</protein>
<gene>
    <name evidence="1" type="ORF">JQN70_03815</name>
</gene>
<dbReference type="Gene3D" id="3.40.50.1110">
    <property type="entry name" value="SGNH hydrolase"/>
    <property type="match status" value="1"/>
</dbReference>
<dbReference type="EMBL" id="JAFDVD010000005">
    <property type="protein sequence ID" value="MBM6399505.1"/>
    <property type="molecule type" value="Genomic_DNA"/>
</dbReference>
<evidence type="ECO:0008006" key="3">
    <source>
        <dbReference type="Google" id="ProtNLM"/>
    </source>
</evidence>